<dbReference type="AlphaFoldDB" id="A0A098LCT3"/>
<dbReference type="OrthoDB" id="708224at2"/>
<evidence type="ECO:0000256" key="6">
    <source>
        <dbReference type="PIRSR" id="PIRSR620019-2"/>
    </source>
</evidence>
<evidence type="ECO:0000259" key="7">
    <source>
        <dbReference type="Pfam" id="PF17836"/>
    </source>
</evidence>
<dbReference type="PANTHER" id="PTHR43300">
    <property type="entry name" value="ACETYLTRANSFERASE"/>
    <property type="match status" value="1"/>
</dbReference>
<dbReference type="InterPro" id="IPR018357">
    <property type="entry name" value="Hexapep_transf_CS"/>
</dbReference>
<dbReference type="NCBIfam" id="TIGR03570">
    <property type="entry name" value="NeuD_NnaD"/>
    <property type="match status" value="1"/>
</dbReference>
<dbReference type="Pfam" id="PF00132">
    <property type="entry name" value="Hexapep"/>
    <property type="match status" value="1"/>
</dbReference>
<dbReference type="Pfam" id="PF17836">
    <property type="entry name" value="PglD_N"/>
    <property type="match status" value="1"/>
</dbReference>
<reference evidence="8 9" key="1">
    <citation type="submission" date="2014-09" db="EMBL/GenBank/DDBJ databases">
        <title>Sporocytophaga myxococcoides PG-01 genome sequencing.</title>
        <authorList>
            <person name="Liu L."/>
            <person name="Gao P.J."/>
            <person name="Chen G.J."/>
            <person name="Wang L.S."/>
        </authorList>
    </citation>
    <scope>NUCLEOTIDE SEQUENCE [LARGE SCALE GENOMIC DNA]</scope>
    <source>
        <strain evidence="8 9">PG-01</strain>
    </source>
</reference>
<comment type="caution">
    <text evidence="8">The sequence shown here is derived from an EMBL/GenBank/DDBJ whole genome shotgun (WGS) entry which is preliminary data.</text>
</comment>
<feature type="site" description="Increases basicity of active site His" evidence="5">
    <location>
        <position position="127"/>
    </location>
</feature>
<gene>
    <name evidence="8" type="ORF">MYP_1321</name>
</gene>
<proteinExistence type="inferred from homology"/>
<dbReference type="RefSeq" id="WP_045460089.1">
    <property type="nucleotide sequence ID" value="NZ_BBLT01000002.1"/>
</dbReference>
<evidence type="ECO:0000256" key="2">
    <source>
        <dbReference type="ARBA" id="ARBA00022679"/>
    </source>
</evidence>
<evidence type="ECO:0000256" key="4">
    <source>
        <dbReference type="ARBA" id="ARBA00023315"/>
    </source>
</evidence>
<feature type="active site" description="Proton acceptor" evidence="5">
    <location>
        <position position="126"/>
    </location>
</feature>
<evidence type="ECO:0000313" key="9">
    <source>
        <dbReference type="Proteomes" id="UP000030185"/>
    </source>
</evidence>
<sequence length="203" mass="21519">MLLYGAGGHAKVIRECVKSMGDEVFFIFDDFSKSVMLEDIPVIGPYNAEFNIYDKILISIGDNLTRKTVAEKIVHKFSNAIHHESAIISQYAALEKGTAVMQGAIIQAGAQVGKHCIINTGANIDHDSKISDFVHIAPGAILCGDTEIGEGVLVGAGAIVVPGIKIGKWSVIAAGTVVTENVPDYSLIAGVPGRFIKSLVKTI</sequence>
<dbReference type="eggNOG" id="COG0110">
    <property type="taxonomic scope" value="Bacteria"/>
</dbReference>
<feature type="domain" description="PglD N-terminal" evidence="7">
    <location>
        <begin position="2"/>
        <end position="73"/>
    </location>
</feature>
<name>A0A098LCT3_9BACT</name>
<keyword evidence="4" id="KW-0012">Acyltransferase</keyword>
<dbReference type="EMBL" id="BBLT01000002">
    <property type="protein sequence ID" value="GAL84093.1"/>
    <property type="molecule type" value="Genomic_DNA"/>
</dbReference>
<dbReference type="InterPro" id="IPR001451">
    <property type="entry name" value="Hexapep"/>
</dbReference>
<keyword evidence="3" id="KW-0677">Repeat</keyword>
<protein>
    <submittedName>
        <fullName evidence="8">Hexapeptide repeat-containing protein acetyltransferase</fullName>
    </submittedName>
</protein>
<evidence type="ECO:0000256" key="3">
    <source>
        <dbReference type="ARBA" id="ARBA00022737"/>
    </source>
</evidence>
<dbReference type="InterPro" id="IPR050179">
    <property type="entry name" value="Trans_hexapeptide_repeat"/>
</dbReference>
<dbReference type="PROSITE" id="PS00101">
    <property type="entry name" value="HEXAPEP_TRANSFERASES"/>
    <property type="match status" value="1"/>
</dbReference>
<dbReference type="Gene3D" id="3.40.50.20">
    <property type="match status" value="1"/>
</dbReference>
<accession>A0A098LCT3</accession>
<keyword evidence="2 8" id="KW-0808">Transferase</keyword>
<dbReference type="SUPFAM" id="SSF51161">
    <property type="entry name" value="Trimeric LpxA-like enzymes"/>
    <property type="match status" value="1"/>
</dbReference>
<dbReference type="Proteomes" id="UP000030185">
    <property type="component" value="Unassembled WGS sequence"/>
</dbReference>
<feature type="binding site" evidence="6">
    <location>
        <position position="61"/>
    </location>
    <ligand>
        <name>substrate</name>
    </ligand>
</feature>
<dbReference type="Gene3D" id="2.160.10.10">
    <property type="entry name" value="Hexapeptide repeat proteins"/>
    <property type="match status" value="1"/>
</dbReference>
<evidence type="ECO:0000256" key="5">
    <source>
        <dbReference type="PIRSR" id="PIRSR620019-1"/>
    </source>
</evidence>
<organism evidence="8 9">
    <name type="scientific">Sporocytophaga myxococcoides</name>
    <dbReference type="NCBI Taxonomy" id="153721"/>
    <lineage>
        <taxon>Bacteria</taxon>
        <taxon>Pseudomonadati</taxon>
        <taxon>Bacteroidota</taxon>
        <taxon>Cytophagia</taxon>
        <taxon>Cytophagales</taxon>
        <taxon>Cytophagaceae</taxon>
        <taxon>Sporocytophaga</taxon>
    </lineage>
</organism>
<dbReference type="CDD" id="cd03360">
    <property type="entry name" value="LbH_AT_putative"/>
    <property type="match status" value="1"/>
</dbReference>
<dbReference type="InterPro" id="IPR011004">
    <property type="entry name" value="Trimer_LpxA-like_sf"/>
</dbReference>
<dbReference type="GO" id="GO:0016746">
    <property type="term" value="F:acyltransferase activity"/>
    <property type="evidence" value="ECO:0007669"/>
    <property type="project" value="UniProtKB-KW"/>
</dbReference>
<dbReference type="InterPro" id="IPR020019">
    <property type="entry name" value="AcTrfase_PglD-like"/>
</dbReference>
<dbReference type="PANTHER" id="PTHR43300:SF7">
    <property type="entry name" value="UDP-N-ACETYLBACILLOSAMINE N-ACETYLTRANSFERASE"/>
    <property type="match status" value="1"/>
</dbReference>
<comment type="similarity">
    <text evidence="1">Belongs to the transferase hexapeptide repeat family.</text>
</comment>
<dbReference type="STRING" id="153721.MYP_1321"/>
<keyword evidence="9" id="KW-1185">Reference proteome</keyword>
<evidence type="ECO:0000256" key="1">
    <source>
        <dbReference type="ARBA" id="ARBA00007274"/>
    </source>
</evidence>
<dbReference type="InterPro" id="IPR041561">
    <property type="entry name" value="PglD_N"/>
</dbReference>
<evidence type="ECO:0000313" key="8">
    <source>
        <dbReference type="EMBL" id="GAL84093.1"/>
    </source>
</evidence>
<feature type="binding site" evidence="6">
    <location>
        <position position="135"/>
    </location>
    <ligand>
        <name>acetyl-CoA</name>
        <dbReference type="ChEBI" id="CHEBI:57288"/>
    </ligand>
</feature>